<dbReference type="Gene3D" id="1.25.40.20">
    <property type="entry name" value="Ankyrin repeat-containing domain"/>
    <property type="match status" value="1"/>
</dbReference>
<dbReference type="PANTHER" id="PTHR24177">
    <property type="entry name" value="CASKIN"/>
    <property type="match status" value="1"/>
</dbReference>
<dbReference type="InterPro" id="IPR036770">
    <property type="entry name" value="Ankyrin_rpt-contain_sf"/>
</dbReference>
<keyword evidence="1" id="KW-0472">Membrane</keyword>
<dbReference type="OrthoDB" id="1652385at2759"/>
<evidence type="ECO:0000256" key="1">
    <source>
        <dbReference type="SAM" id="Phobius"/>
    </source>
</evidence>
<gene>
    <name evidence="2" type="ORF">RHSIM_Rhsim05G0150600</name>
</gene>
<accession>A0A834LN69</accession>
<name>A0A834LN69_RHOSS</name>
<keyword evidence="1" id="KW-1133">Transmembrane helix</keyword>
<dbReference type="EMBL" id="WJXA01000005">
    <property type="protein sequence ID" value="KAF7143649.1"/>
    <property type="molecule type" value="Genomic_DNA"/>
</dbReference>
<protein>
    <recommendedName>
        <fullName evidence="4">PGG domain-containing protein</fullName>
    </recommendedName>
</protein>
<dbReference type="AlphaFoldDB" id="A0A834LN69"/>
<dbReference type="PANTHER" id="PTHR24177:SF365">
    <property type="entry name" value="ANKYRIN REPEAT-CONTAINING PROTEIN NPR4-LIKE ISOFORM X1"/>
    <property type="match status" value="1"/>
</dbReference>
<dbReference type="SUPFAM" id="SSF48403">
    <property type="entry name" value="Ankyrin repeat"/>
    <property type="match status" value="1"/>
</dbReference>
<sequence>MQGPPNLALQKAAINWDRNKAMEIIEEYHPNAVRSHITFYLETLLHHVFITGERSLREEAFGEDDTPQDLERLVDRRGCTALHYAAEVDQQPGIKEPKCWSTKTRISLMSVCANLEIHSIMTITLQKLATREEPEPKPKSDLNIITYAILNGRERVFNLVHQTGWKYIYGVDNSLNNVLHLAARLGHEQQINLKASVTGVVLQMQREMQWFKEVKKLTPPSDGDKRNNDGLTPAEVFSDTHQDLVKEEEDFLYTLPKRLINSLITLFVFILSAMVAFGAILYLVFGDNKAWILIPIVALTSIPITLF</sequence>
<evidence type="ECO:0000313" key="2">
    <source>
        <dbReference type="EMBL" id="KAF7143649.1"/>
    </source>
</evidence>
<evidence type="ECO:0000313" key="3">
    <source>
        <dbReference type="Proteomes" id="UP000626092"/>
    </source>
</evidence>
<organism evidence="2 3">
    <name type="scientific">Rhododendron simsii</name>
    <name type="common">Sims's rhododendron</name>
    <dbReference type="NCBI Taxonomy" id="118357"/>
    <lineage>
        <taxon>Eukaryota</taxon>
        <taxon>Viridiplantae</taxon>
        <taxon>Streptophyta</taxon>
        <taxon>Embryophyta</taxon>
        <taxon>Tracheophyta</taxon>
        <taxon>Spermatophyta</taxon>
        <taxon>Magnoliopsida</taxon>
        <taxon>eudicotyledons</taxon>
        <taxon>Gunneridae</taxon>
        <taxon>Pentapetalae</taxon>
        <taxon>asterids</taxon>
        <taxon>Ericales</taxon>
        <taxon>Ericaceae</taxon>
        <taxon>Ericoideae</taxon>
        <taxon>Rhodoreae</taxon>
        <taxon>Rhododendron</taxon>
    </lineage>
</organism>
<keyword evidence="1" id="KW-0812">Transmembrane</keyword>
<keyword evidence="3" id="KW-1185">Reference proteome</keyword>
<comment type="caution">
    <text evidence="2">The sequence shown here is derived from an EMBL/GenBank/DDBJ whole genome shotgun (WGS) entry which is preliminary data.</text>
</comment>
<proteinExistence type="predicted"/>
<dbReference type="Proteomes" id="UP000626092">
    <property type="component" value="Unassembled WGS sequence"/>
</dbReference>
<feature type="transmembrane region" description="Helical" evidence="1">
    <location>
        <begin position="263"/>
        <end position="284"/>
    </location>
</feature>
<reference evidence="2" key="1">
    <citation type="submission" date="2019-11" db="EMBL/GenBank/DDBJ databases">
        <authorList>
            <person name="Liu Y."/>
            <person name="Hou J."/>
            <person name="Li T.-Q."/>
            <person name="Guan C.-H."/>
            <person name="Wu X."/>
            <person name="Wu H.-Z."/>
            <person name="Ling F."/>
            <person name="Zhang R."/>
            <person name="Shi X.-G."/>
            <person name="Ren J.-P."/>
            <person name="Chen E.-F."/>
            <person name="Sun J.-M."/>
        </authorList>
    </citation>
    <scope>NUCLEOTIDE SEQUENCE</scope>
    <source>
        <strain evidence="2">Adult_tree_wgs_1</strain>
        <tissue evidence="2">Leaves</tissue>
    </source>
</reference>
<dbReference type="GO" id="GO:0016020">
    <property type="term" value="C:membrane"/>
    <property type="evidence" value="ECO:0007669"/>
    <property type="project" value="TreeGrafter"/>
</dbReference>
<evidence type="ECO:0008006" key="4">
    <source>
        <dbReference type="Google" id="ProtNLM"/>
    </source>
</evidence>